<name>A0A7H0H3E0_9ACTN</name>
<proteinExistence type="predicted"/>
<dbReference type="GO" id="GO:0016874">
    <property type="term" value="F:ligase activity"/>
    <property type="evidence" value="ECO:0007669"/>
    <property type="project" value="UniProtKB-KW"/>
</dbReference>
<keyword evidence="7" id="KW-0436">Ligase</keyword>
<dbReference type="Proteomes" id="UP000516117">
    <property type="component" value="Chromosome"/>
</dbReference>
<evidence type="ECO:0000256" key="3">
    <source>
        <dbReference type="ARBA" id="ARBA00022989"/>
    </source>
</evidence>
<reference evidence="7 8" key="1">
    <citation type="submission" date="2020-08" db="EMBL/GenBank/DDBJ databases">
        <title>Genome sequence of Tessaracoccus defluvii JCM 17540T.</title>
        <authorList>
            <person name="Hyun D.-W."/>
            <person name="Bae J.-W."/>
        </authorList>
    </citation>
    <scope>NUCLEOTIDE SEQUENCE [LARGE SCALE GENOMIC DNA]</scope>
    <source>
        <strain evidence="7 8">JCM 17540</strain>
    </source>
</reference>
<dbReference type="InterPro" id="IPR007016">
    <property type="entry name" value="O-antigen_ligase-rel_domated"/>
</dbReference>
<evidence type="ECO:0000313" key="7">
    <source>
        <dbReference type="EMBL" id="QNP55056.1"/>
    </source>
</evidence>
<dbReference type="PANTHER" id="PTHR37422">
    <property type="entry name" value="TEICHURONIC ACID BIOSYNTHESIS PROTEIN TUAE"/>
    <property type="match status" value="1"/>
</dbReference>
<sequence length="421" mass="44888">MTEVRGAMFVPAICVIVALRPEIFFSVLGVLGLSYEGSDSSPVYQVFLIVLAGVMVVVYVQMLSRLKAVPLRLLLLLVMPLILASVYAFDSATGRTEVVSQLSFRMAIVFAYPSVLAGAVCAQERVREKLGGWLGALIWVLSAAVISSSYGYLVGESEDRGLGGASYQTAGYIGALAFNLNLACLLHGRVLSMPVWMTRKWYRIAALVLLPVQVFGVLLTGARGATVAMIVGLVVLGGLAMHARSKGGVGRFFLVLAVLLSVGGVGLSRLSSVPTAGRVLERVFAYIGDSGVDWEGTSGRGDVYGSAFEAIDESPFFGYGLFSWGSESYPHNLFLELMLNGGVLYLGVSVLIIGVLMVKLLRSPFENVVVIAFAIYPLVMLQFSGSYWTAGSFWFVLGYALVVGVQGVRGVEPSRADGSGV</sequence>
<dbReference type="AlphaFoldDB" id="A0A7H0H3E0"/>
<keyword evidence="2 5" id="KW-0812">Transmembrane</keyword>
<feature type="transmembrane region" description="Helical" evidence="5">
    <location>
        <begin position="165"/>
        <end position="188"/>
    </location>
</feature>
<feature type="transmembrane region" description="Helical" evidence="5">
    <location>
        <begin position="252"/>
        <end position="270"/>
    </location>
</feature>
<keyword evidence="3 5" id="KW-1133">Transmembrane helix</keyword>
<evidence type="ECO:0000256" key="1">
    <source>
        <dbReference type="ARBA" id="ARBA00004141"/>
    </source>
</evidence>
<feature type="transmembrane region" description="Helical" evidence="5">
    <location>
        <begin position="200"/>
        <end position="219"/>
    </location>
</feature>
<dbReference type="GO" id="GO:0016020">
    <property type="term" value="C:membrane"/>
    <property type="evidence" value="ECO:0007669"/>
    <property type="project" value="UniProtKB-SubCell"/>
</dbReference>
<evidence type="ECO:0000256" key="2">
    <source>
        <dbReference type="ARBA" id="ARBA00022692"/>
    </source>
</evidence>
<keyword evidence="4 5" id="KW-0472">Membrane</keyword>
<evidence type="ECO:0000256" key="4">
    <source>
        <dbReference type="ARBA" id="ARBA00023136"/>
    </source>
</evidence>
<feature type="transmembrane region" description="Helical" evidence="5">
    <location>
        <begin position="73"/>
        <end position="90"/>
    </location>
</feature>
<feature type="transmembrane region" description="Helical" evidence="5">
    <location>
        <begin position="43"/>
        <end position="61"/>
    </location>
</feature>
<keyword evidence="8" id="KW-1185">Reference proteome</keyword>
<dbReference type="EMBL" id="CP060789">
    <property type="protein sequence ID" value="QNP55056.1"/>
    <property type="molecule type" value="Genomic_DNA"/>
</dbReference>
<organism evidence="7 8">
    <name type="scientific">Tessaracoccus defluvii</name>
    <dbReference type="NCBI Taxonomy" id="1285901"/>
    <lineage>
        <taxon>Bacteria</taxon>
        <taxon>Bacillati</taxon>
        <taxon>Actinomycetota</taxon>
        <taxon>Actinomycetes</taxon>
        <taxon>Propionibacteriales</taxon>
        <taxon>Propionibacteriaceae</taxon>
        <taxon>Tessaracoccus</taxon>
    </lineage>
</organism>
<evidence type="ECO:0000313" key="8">
    <source>
        <dbReference type="Proteomes" id="UP000516117"/>
    </source>
</evidence>
<gene>
    <name evidence="7" type="ORF">H9L22_12345</name>
</gene>
<evidence type="ECO:0000256" key="5">
    <source>
        <dbReference type="SAM" id="Phobius"/>
    </source>
</evidence>
<dbReference type="InterPro" id="IPR051533">
    <property type="entry name" value="WaaL-like"/>
</dbReference>
<feature type="transmembrane region" description="Helical" evidence="5">
    <location>
        <begin position="225"/>
        <end position="243"/>
    </location>
</feature>
<feature type="domain" description="O-antigen ligase-related" evidence="6">
    <location>
        <begin position="214"/>
        <end position="344"/>
    </location>
</feature>
<dbReference type="PANTHER" id="PTHR37422:SF17">
    <property type="entry name" value="O-ANTIGEN LIGASE"/>
    <property type="match status" value="1"/>
</dbReference>
<dbReference type="Pfam" id="PF04932">
    <property type="entry name" value="Wzy_C"/>
    <property type="match status" value="1"/>
</dbReference>
<accession>A0A7H0H3E0</accession>
<feature type="transmembrane region" description="Helical" evidence="5">
    <location>
        <begin position="337"/>
        <end position="358"/>
    </location>
</feature>
<dbReference type="RefSeq" id="WP_187720192.1">
    <property type="nucleotide sequence ID" value="NZ_BAABBL010000007.1"/>
</dbReference>
<feature type="transmembrane region" description="Helical" evidence="5">
    <location>
        <begin position="102"/>
        <end position="121"/>
    </location>
</feature>
<feature type="transmembrane region" description="Helical" evidence="5">
    <location>
        <begin position="7"/>
        <end position="31"/>
    </location>
</feature>
<evidence type="ECO:0000259" key="6">
    <source>
        <dbReference type="Pfam" id="PF04932"/>
    </source>
</evidence>
<comment type="subcellular location">
    <subcellularLocation>
        <location evidence="1">Membrane</location>
        <topology evidence="1">Multi-pass membrane protein</topology>
    </subcellularLocation>
</comment>
<protein>
    <submittedName>
        <fullName evidence="7">O-antigen ligase family protein</fullName>
    </submittedName>
</protein>
<feature type="transmembrane region" description="Helical" evidence="5">
    <location>
        <begin position="365"/>
        <end position="381"/>
    </location>
</feature>
<dbReference type="KEGG" id="tdf:H9L22_12345"/>
<feature type="transmembrane region" description="Helical" evidence="5">
    <location>
        <begin position="133"/>
        <end position="153"/>
    </location>
</feature>